<sequence length="80" mass="8820">MGSKALLFLGLFLAIFFMISSEVVARELAETSNSMNSNNITTDRIRGIPKKRLPPGAGRSIVCRLCDTCTTFICKHCICH</sequence>
<dbReference type="InterPro" id="IPR010800">
    <property type="entry name" value="GRP"/>
</dbReference>
<feature type="signal peptide" evidence="1">
    <location>
        <begin position="1"/>
        <end position="25"/>
    </location>
</feature>
<evidence type="ECO:0000313" key="3">
    <source>
        <dbReference type="Proteomes" id="UP001152561"/>
    </source>
</evidence>
<organism evidence="2 3">
    <name type="scientific">Anisodus acutangulus</name>
    <dbReference type="NCBI Taxonomy" id="402998"/>
    <lineage>
        <taxon>Eukaryota</taxon>
        <taxon>Viridiplantae</taxon>
        <taxon>Streptophyta</taxon>
        <taxon>Embryophyta</taxon>
        <taxon>Tracheophyta</taxon>
        <taxon>Spermatophyta</taxon>
        <taxon>Magnoliopsida</taxon>
        <taxon>eudicotyledons</taxon>
        <taxon>Gunneridae</taxon>
        <taxon>Pentapetalae</taxon>
        <taxon>asterids</taxon>
        <taxon>lamiids</taxon>
        <taxon>Solanales</taxon>
        <taxon>Solanaceae</taxon>
        <taxon>Solanoideae</taxon>
        <taxon>Hyoscyameae</taxon>
        <taxon>Anisodus</taxon>
    </lineage>
</organism>
<evidence type="ECO:0000313" key="2">
    <source>
        <dbReference type="EMBL" id="KAJ8547046.1"/>
    </source>
</evidence>
<dbReference type="EMBL" id="JAJAGQ010000012">
    <property type="protein sequence ID" value="KAJ8547046.1"/>
    <property type="molecule type" value="Genomic_DNA"/>
</dbReference>
<feature type="chain" id="PRO_5040450064" description="Hepcidin" evidence="1">
    <location>
        <begin position="26"/>
        <end position="80"/>
    </location>
</feature>
<dbReference type="Proteomes" id="UP001152561">
    <property type="component" value="Unassembled WGS sequence"/>
</dbReference>
<proteinExistence type="predicted"/>
<evidence type="ECO:0008006" key="4">
    <source>
        <dbReference type="Google" id="ProtNLM"/>
    </source>
</evidence>
<dbReference type="PANTHER" id="PTHR37389:SF28">
    <property type="entry name" value="GLYCINE-RICH PROTEIN"/>
    <property type="match status" value="1"/>
</dbReference>
<evidence type="ECO:0000256" key="1">
    <source>
        <dbReference type="SAM" id="SignalP"/>
    </source>
</evidence>
<gene>
    <name evidence="2" type="ORF">K7X08_010632</name>
</gene>
<accession>A0A9Q1M0P5</accession>
<dbReference type="Pfam" id="PF03058">
    <property type="entry name" value="Sar8_2"/>
    <property type="match status" value="1"/>
</dbReference>
<keyword evidence="3" id="KW-1185">Reference proteome</keyword>
<name>A0A9Q1M0P5_9SOLA</name>
<keyword evidence="1" id="KW-0732">Signal</keyword>
<dbReference type="PANTHER" id="PTHR37389">
    <property type="entry name" value="NODULIN-24"/>
    <property type="match status" value="1"/>
</dbReference>
<dbReference type="InterPro" id="IPR004297">
    <property type="entry name" value="Sar8_2"/>
</dbReference>
<dbReference type="AlphaFoldDB" id="A0A9Q1M0P5"/>
<comment type="caution">
    <text evidence="2">The sequence shown here is derived from an EMBL/GenBank/DDBJ whole genome shotgun (WGS) entry which is preliminary data.</text>
</comment>
<reference evidence="3" key="1">
    <citation type="journal article" date="2023" name="Proc. Natl. Acad. Sci. U.S.A.">
        <title>Genomic and structural basis for evolution of tropane alkaloid biosynthesis.</title>
        <authorList>
            <person name="Wanga Y.-J."/>
            <person name="Taina T."/>
            <person name="Yua J.-Y."/>
            <person name="Lia J."/>
            <person name="Xua B."/>
            <person name="Chenc J."/>
            <person name="D'Auriad J.C."/>
            <person name="Huanga J.-P."/>
            <person name="Huanga S.-X."/>
        </authorList>
    </citation>
    <scope>NUCLEOTIDE SEQUENCE [LARGE SCALE GENOMIC DNA]</scope>
    <source>
        <strain evidence="3">cv. KIB-2019</strain>
    </source>
</reference>
<protein>
    <recommendedName>
        <fullName evidence="4">Hepcidin</fullName>
    </recommendedName>
</protein>